<dbReference type="AlphaFoldDB" id="A0A895XQ42"/>
<accession>A0A895XQ42</accession>
<dbReference type="KEGG" id="nav:JQS30_00650"/>
<evidence type="ECO:0000313" key="1">
    <source>
        <dbReference type="EMBL" id="QSB05489.1"/>
    </source>
</evidence>
<keyword evidence="2" id="KW-1185">Reference proteome</keyword>
<sequence length="140" mass="15069">MTLPSDDLIPQDPCAGADYLMDEDAVHSAASSLFDTHEDIDAAGRPAWDASARAAADHSGAQLAHPATLRDLSDAWRAGRYRALGRDVEELAMFLAVHVETSVSMDEFTASMFAQHADAGRYEVPSVSDQAPVYGDNFLD</sequence>
<name>A0A895XQ42_9ACTN</name>
<protein>
    <submittedName>
        <fullName evidence="1">Uncharacterized protein</fullName>
    </submittedName>
</protein>
<reference evidence="1" key="1">
    <citation type="submission" date="2021-02" db="EMBL/GenBank/DDBJ databases">
        <title>Natronoglycomyces albus gen. nov., sp. nov, a haloalkaliphilic actinobacterium from a soda solonchak soil.</title>
        <authorList>
            <person name="Sorokin D.Y."/>
            <person name="Khijniak T.V."/>
            <person name="Zakharycheva A.P."/>
            <person name="Boueva O.V."/>
            <person name="Ariskina E.V."/>
            <person name="Hahnke R.L."/>
            <person name="Bunk B."/>
            <person name="Sproer C."/>
            <person name="Schumann P."/>
            <person name="Evtushenko L.I."/>
            <person name="Kublanov I.V."/>
        </authorList>
    </citation>
    <scope>NUCLEOTIDE SEQUENCE</scope>
    <source>
        <strain evidence="1">DSM 106290</strain>
    </source>
</reference>
<dbReference type="EMBL" id="CP070496">
    <property type="protein sequence ID" value="QSB05489.1"/>
    <property type="molecule type" value="Genomic_DNA"/>
</dbReference>
<proteinExistence type="predicted"/>
<organism evidence="1 2">
    <name type="scientific">Natronoglycomyces albus</name>
    <dbReference type="NCBI Taxonomy" id="2811108"/>
    <lineage>
        <taxon>Bacteria</taxon>
        <taxon>Bacillati</taxon>
        <taxon>Actinomycetota</taxon>
        <taxon>Actinomycetes</taxon>
        <taxon>Glycomycetales</taxon>
        <taxon>Glycomycetaceae</taxon>
        <taxon>Natronoglycomyces</taxon>
    </lineage>
</organism>
<dbReference type="Proteomes" id="UP000662939">
    <property type="component" value="Chromosome"/>
</dbReference>
<evidence type="ECO:0000313" key="2">
    <source>
        <dbReference type="Proteomes" id="UP000662939"/>
    </source>
</evidence>
<dbReference type="RefSeq" id="WP_213171497.1">
    <property type="nucleotide sequence ID" value="NZ_CP070496.1"/>
</dbReference>
<gene>
    <name evidence="1" type="ORF">JQS30_00650</name>
</gene>